<dbReference type="AlphaFoldDB" id="A0A1L3MXF3"/>
<dbReference type="EMBL" id="CP016020">
    <property type="protein sequence ID" value="APH06998.1"/>
    <property type="molecule type" value="Genomic_DNA"/>
</dbReference>
<dbReference type="Gene3D" id="1.10.3450.10">
    <property type="entry name" value="TTHA0068-like"/>
    <property type="match status" value="1"/>
</dbReference>
<dbReference type="Proteomes" id="UP000181936">
    <property type="component" value="Chromosome"/>
</dbReference>
<evidence type="ECO:0000313" key="1">
    <source>
        <dbReference type="EMBL" id="APH06998.1"/>
    </source>
</evidence>
<dbReference type="InterPro" id="IPR023203">
    <property type="entry name" value="TTHA0068_sf"/>
</dbReference>
<proteinExistence type="predicted"/>
<dbReference type="InterPro" id="IPR005500">
    <property type="entry name" value="DUF309"/>
</dbReference>
<dbReference type="Pfam" id="PF03745">
    <property type="entry name" value="DUF309"/>
    <property type="match status" value="1"/>
</dbReference>
<keyword evidence="2" id="KW-1185">Reference proteome</keyword>
<dbReference type="STRING" id="1547283.A9C19_07205"/>
<name>A0A1L3MXF3_9BACI</name>
<dbReference type="RefSeq" id="WP_072581788.1">
    <property type="nucleotide sequence ID" value="NZ_CP016020.1"/>
</dbReference>
<evidence type="ECO:0008006" key="3">
    <source>
        <dbReference type="Google" id="ProtNLM"/>
    </source>
</evidence>
<dbReference type="SUPFAM" id="SSF140663">
    <property type="entry name" value="TTHA0068-like"/>
    <property type="match status" value="1"/>
</dbReference>
<dbReference type="OrthoDB" id="165483at2"/>
<dbReference type="PANTHER" id="PTHR34796:SF1">
    <property type="entry name" value="EXPRESSED PROTEIN"/>
    <property type="match status" value="1"/>
</dbReference>
<organism evidence="1 2">
    <name type="scientific">Bacillus weihaiensis</name>
    <dbReference type="NCBI Taxonomy" id="1547283"/>
    <lineage>
        <taxon>Bacteria</taxon>
        <taxon>Bacillati</taxon>
        <taxon>Bacillota</taxon>
        <taxon>Bacilli</taxon>
        <taxon>Bacillales</taxon>
        <taxon>Bacillaceae</taxon>
        <taxon>Bacillus</taxon>
    </lineage>
</organism>
<dbReference type="PANTHER" id="PTHR34796">
    <property type="entry name" value="EXPRESSED PROTEIN"/>
    <property type="match status" value="1"/>
</dbReference>
<sequence length="173" mass="21014">MYDQAYIDYLVHFHCDRDYFECHEVLEEHWKKDSAGERKNYWVGFIQIAVGLYHHRRRNFKGAHRMISNAIHLLESEKEIVLKLGIHYDELMQLLRNRKHEIVHNIDYHSMNLPIVDSHLRSLCEKECHTHNITWGVESDLKNEYLIHKHMKRDRTDVILERAKQLRMKKDKS</sequence>
<reference evidence="1 2" key="1">
    <citation type="journal article" date="2016" name="Sci. Rep.">
        <title>Complete genome sequence and transcriptomic analysis of a novel marine strain Bacillus weihaiensis reveals the mechanism of brown algae degradation.</title>
        <authorList>
            <person name="Zhu Y."/>
            <person name="Chen P."/>
            <person name="Bao Y."/>
            <person name="Men Y."/>
            <person name="Zeng Y."/>
            <person name="Yang J."/>
            <person name="Sun J."/>
            <person name="Sun Y."/>
        </authorList>
    </citation>
    <scope>NUCLEOTIDE SEQUENCE [LARGE SCALE GENOMIC DNA]</scope>
    <source>
        <strain evidence="1 2">Alg07</strain>
    </source>
</reference>
<accession>A0A1L3MXF3</accession>
<dbReference type="KEGG" id="bwh:A9C19_07205"/>
<evidence type="ECO:0000313" key="2">
    <source>
        <dbReference type="Proteomes" id="UP000181936"/>
    </source>
</evidence>
<protein>
    <recommendedName>
        <fullName evidence="3">DUF309 domain-containing protein</fullName>
    </recommendedName>
</protein>
<gene>
    <name evidence="1" type="ORF">A9C19_07205</name>
</gene>